<dbReference type="AlphaFoldDB" id="C3X453"/>
<evidence type="ECO:0000259" key="1">
    <source>
        <dbReference type="Pfam" id="PF01841"/>
    </source>
</evidence>
<evidence type="ECO:0000313" key="2">
    <source>
        <dbReference type="EMBL" id="EEO27989.1"/>
    </source>
</evidence>
<name>C3X453_9BURK</name>
<reference evidence="2" key="1">
    <citation type="submission" date="2011-10" db="EMBL/GenBank/DDBJ databases">
        <title>The Genome Sequence of Oxalobacter formigenes HOxBLS.</title>
        <authorList>
            <consortium name="The Broad Institute Genome Sequencing Platform"/>
            <person name="Earl A."/>
            <person name="Ward D."/>
            <person name="Feldgarden M."/>
            <person name="Gevers D."/>
            <person name="Allison M.J."/>
            <person name="Humphrey S."/>
            <person name="Young S.K."/>
            <person name="Zeng Q."/>
            <person name="Gargeya S."/>
            <person name="Fitzgerald M."/>
            <person name="Haas B."/>
            <person name="Abouelleil A."/>
            <person name="Alvarado L."/>
            <person name="Arachchi H.M."/>
            <person name="Berlin A."/>
            <person name="Brown A."/>
            <person name="Chapman S.B."/>
            <person name="Chen Z."/>
            <person name="Dunbar C."/>
            <person name="Freedman E."/>
            <person name="Gearin G."/>
            <person name="Goldberg J."/>
            <person name="Griggs A."/>
            <person name="Gujja S."/>
            <person name="Heiman D."/>
            <person name="Howarth C."/>
            <person name="Larson L."/>
            <person name="Lui A."/>
            <person name="MacDonald P.J.P."/>
            <person name="Montmayeur A."/>
            <person name="Murphy C."/>
            <person name="Neiman D."/>
            <person name="Pearson M."/>
            <person name="Priest M."/>
            <person name="Roberts A."/>
            <person name="Saif S."/>
            <person name="Shea T."/>
            <person name="Shenoy N."/>
            <person name="Sisk P."/>
            <person name="Stolte C."/>
            <person name="Sykes S."/>
            <person name="Wortman J."/>
            <person name="Nusbaum C."/>
            <person name="Birren B."/>
        </authorList>
    </citation>
    <scope>NUCLEOTIDE SEQUENCE [LARGE SCALE GENOMIC DNA]</scope>
    <source>
        <strain evidence="2">HOxBLS</strain>
    </source>
</reference>
<evidence type="ECO:0000313" key="3">
    <source>
        <dbReference type="Proteomes" id="UP000003973"/>
    </source>
</evidence>
<gene>
    <name evidence="2" type="ORF">OFAG_01142</name>
</gene>
<feature type="domain" description="Transglutaminase-like" evidence="1">
    <location>
        <begin position="24"/>
        <end position="130"/>
    </location>
</feature>
<protein>
    <recommendedName>
        <fullName evidence="1">Transglutaminase-like domain-containing protein</fullName>
    </recommendedName>
</protein>
<dbReference type="HOGENOM" id="CLU_107900_0_0_4"/>
<dbReference type="SUPFAM" id="SSF54001">
    <property type="entry name" value="Cysteine proteinases"/>
    <property type="match status" value="1"/>
</dbReference>
<dbReference type="InterPro" id="IPR002931">
    <property type="entry name" value="Transglutaminase-like"/>
</dbReference>
<proteinExistence type="predicted"/>
<dbReference type="InterPro" id="IPR038765">
    <property type="entry name" value="Papain-like_cys_pep_sf"/>
</dbReference>
<comment type="caution">
    <text evidence="2">The sequence shown here is derived from an EMBL/GenBank/DDBJ whole genome shotgun (WGS) entry which is preliminary data.</text>
</comment>
<organism evidence="2 3">
    <name type="scientific">Oxalobacter paraformigenes</name>
    <dbReference type="NCBI Taxonomy" id="556268"/>
    <lineage>
        <taxon>Bacteria</taxon>
        <taxon>Pseudomonadati</taxon>
        <taxon>Pseudomonadota</taxon>
        <taxon>Betaproteobacteria</taxon>
        <taxon>Burkholderiales</taxon>
        <taxon>Oxalobacteraceae</taxon>
        <taxon>Oxalobacter</taxon>
    </lineage>
</organism>
<keyword evidence="3" id="KW-1185">Reference proteome</keyword>
<dbReference type="EMBL" id="ACDP02000008">
    <property type="protein sequence ID" value="EEO27989.1"/>
    <property type="molecule type" value="Genomic_DNA"/>
</dbReference>
<dbReference type="RefSeq" id="WP_005877382.1">
    <property type="nucleotide sequence ID" value="NZ_CABMNL010000001.1"/>
</dbReference>
<dbReference type="eggNOG" id="COG1305">
    <property type="taxonomic scope" value="Bacteria"/>
</dbReference>
<accession>C3X453</accession>
<sequence length="223" mass="25679">MSVDIFLQETPHIDFSTPIVRDQAKALFKGVNSELEKVRIAFEFVRDRITHSIDVNAPVVTARASEVLKHKTGICHAKANLLAALLRSQKIPTGMCYQHVTKNDDDDSAGYVVHCFNAVHIGHRWIKLDARGNNDRIDVRFSLHEPALAFPNRPRYQEFFWPGIFARPHRASMNALEAAKNMEELLEKLPDHMLEDPDILEVEAEDIRPDTRAHEETRSWFWF</sequence>
<dbReference type="Pfam" id="PF01841">
    <property type="entry name" value="Transglut_core"/>
    <property type="match status" value="1"/>
</dbReference>
<dbReference type="PANTHER" id="PTHR33490:SF3">
    <property type="entry name" value="CONSERVED INTEGRAL MEMBRANE PROTEIN"/>
    <property type="match status" value="1"/>
</dbReference>
<dbReference type="Proteomes" id="UP000003973">
    <property type="component" value="Unassembled WGS sequence"/>
</dbReference>
<dbReference type="Gene3D" id="3.10.620.30">
    <property type="match status" value="1"/>
</dbReference>
<dbReference type="PANTHER" id="PTHR33490">
    <property type="entry name" value="BLR5614 PROTEIN-RELATED"/>
    <property type="match status" value="1"/>
</dbReference>